<accession>A0AAD5IKB4</accession>
<dbReference type="InterPro" id="IPR036291">
    <property type="entry name" value="NAD(P)-bd_dom_sf"/>
</dbReference>
<dbReference type="Gene3D" id="3.40.50.720">
    <property type="entry name" value="NAD(P)-binding Rossmann-like Domain"/>
    <property type="match status" value="2"/>
</dbReference>
<dbReference type="EMBL" id="JAJSOW010000104">
    <property type="protein sequence ID" value="KAI9168823.1"/>
    <property type="molecule type" value="Genomic_DNA"/>
</dbReference>
<organism evidence="5 6">
    <name type="scientific">Acer negundo</name>
    <name type="common">Box elder</name>
    <dbReference type="NCBI Taxonomy" id="4023"/>
    <lineage>
        <taxon>Eukaryota</taxon>
        <taxon>Viridiplantae</taxon>
        <taxon>Streptophyta</taxon>
        <taxon>Embryophyta</taxon>
        <taxon>Tracheophyta</taxon>
        <taxon>Spermatophyta</taxon>
        <taxon>Magnoliopsida</taxon>
        <taxon>eudicotyledons</taxon>
        <taxon>Gunneridae</taxon>
        <taxon>Pentapetalae</taxon>
        <taxon>rosids</taxon>
        <taxon>malvids</taxon>
        <taxon>Sapindales</taxon>
        <taxon>Sapindaceae</taxon>
        <taxon>Hippocastanoideae</taxon>
        <taxon>Acereae</taxon>
        <taxon>Acer</taxon>
    </lineage>
</organism>
<feature type="domain" description="NAD-dependent epimerase/dehydratase" evidence="4">
    <location>
        <begin position="8"/>
        <end position="245"/>
    </location>
</feature>
<evidence type="ECO:0000256" key="1">
    <source>
        <dbReference type="ARBA" id="ARBA00022857"/>
    </source>
</evidence>
<dbReference type="CDD" id="cd08958">
    <property type="entry name" value="FR_SDR_e"/>
    <property type="match status" value="2"/>
</dbReference>
<dbReference type="Proteomes" id="UP001064489">
    <property type="component" value="Chromosome 7"/>
</dbReference>
<dbReference type="PANTHER" id="PTHR10366:SF852">
    <property type="entry name" value="CINNAMOYL-COA REDUCTASE CAD2"/>
    <property type="match status" value="1"/>
</dbReference>
<name>A0AAD5IKB4_ACENE</name>
<reference evidence="5" key="1">
    <citation type="journal article" date="2022" name="Plant J.">
        <title>Strategies of tolerance reflected in two North American maple genomes.</title>
        <authorList>
            <person name="McEvoy S.L."/>
            <person name="Sezen U.U."/>
            <person name="Trouern-Trend A."/>
            <person name="McMahon S.M."/>
            <person name="Schaberg P.G."/>
            <person name="Yang J."/>
            <person name="Wegrzyn J.L."/>
            <person name="Swenson N.G."/>
        </authorList>
    </citation>
    <scope>NUCLEOTIDE SEQUENCE</scope>
    <source>
        <strain evidence="5">91603</strain>
    </source>
</reference>
<evidence type="ECO:0000313" key="5">
    <source>
        <dbReference type="EMBL" id="KAI9168823.1"/>
    </source>
</evidence>
<proteinExistence type="inferred from homology"/>
<dbReference type="SUPFAM" id="SSF51735">
    <property type="entry name" value="NAD(P)-binding Rossmann-fold domains"/>
    <property type="match status" value="2"/>
</dbReference>
<feature type="domain" description="NAD-dependent epimerase/dehydratase" evidence="4">
    <location>
        <begin position="325"/>
        <end position="508"/>
    </location>
</feature>
<dbReference type="InterPro" id="IPR050425">
    <property type="entry name" value="NAD(P)_dehydrat-like"/>
</dbReference>
<evidence type="ECO:0000256" key="3">
    <source>
        <dbReference type="ARBA" id="ARBA00023445"/>
    </source>
</evidence>
<sequence length="634" mass="69886">MSGEGKVVCVTGASGYIASWLVKLLLEHGYTVRATVRDPNDPKKTQHLLSLDGAKERLDIFKASLSEEGSFDSAIDGCEGVFHTASPVVLSTNDPQADIVDAAVNGTLNVLKSCAKVSSVKRVFLTSSMAAVMHTGKPLTPHTVIDETWFSDPAICDSLKNWYVLSKILTEDAAWKFAEENGIDLVAINPGFVIGPLLQPTLNLSVEIVLKLIINRDRTFPGPYRFVDVRDVAYAHIRAFEVPAARGRYCVVGRVTTSAETQNISHERFPTLQLPRKFDDGKPYEATYQVSREKAESLGIDFISWEASLEETIESLKEKGFIRVSGYIASWLVKQLLQLGYTVKATVRDPNDPKKTEHLLALDGAKERLHFFKASLLEEGSFDFAVNGCDGVFHTASPVLFSANDPQADIVDTAVKGTLNVLKSCVKSPSVKRVIYTSSMAAVMRNEKPLTPNTVVDETWFSDPAFCGKTKNWYALSKNLAESAAWKFAEENGIDLVTLNSGITIGTLLQPTLNLSVEIILKLVNGEQSYPSPYKLIDVKGVAHAHIQALELPSASGRYCIVESIRSSTETLEILQQLFPTLHLPTKLEDDKPNEPTYKVSRKKAESLGINFISWEVSLKDTIESFKEKGFLTF</sequence>
<dbReference type="AlphaFoldDB" id="A0AAD5IKB4"/>
<comment type="similarity">
    <text evidence="3">Belongs to the NAD(P)-dependent epimerase/dehydratase family. Dihydroflavonol-4-reductase subfamily.</text>
</comment>
<keyword evidence="6" id="KW-1185">Reference proteome</keyword>
<gene>
    <name evidence="5" type="ORF">LWI28_002487</name>
</gene>
<dbReference type="InterPro" id="IPR001509">
    <property type="entry name" value="Epimerase_deHydtase"/>
</dbReference>
<keyword evidence="1" id="KW-0521">NADP</keyword>
<dbReference type="FunFam" id="3.40.50.720:FF:000085">
    <property type="entry name" value="Dihydroflavonol reductase"/>
    <property type="match status" value="2"/>
</dbReference>
<dbReference type="GO" id="GO:0016616">
    <property type="term" value="F:oxidoreductase activity, acting on the CH-OH group of donors, NAD or NADP as acceptor"/>
    <property type="evidence" value="ECO:0007669"/>
    <property type="project" value="TreeGrafter"/>
</dbReference>
<protein>
    <recommendedName>
        <fullName evidence="4">NAD-dependent epimerase/dehydratase domain-containing protein</fullName>
    </recommendedName>
</protein>
<evidence type="ECO:0000313" key="6">
    <source>
        <dbReference type="Proteomes" id="UP001064489"/>
    </source>
</evidence>
<evidence type="ECO:0000259" key="4">
    <source>
        <dbReference type="Pfam" id="PF01370"/>
    </source>
</evidence>
<reference evidence="5" key="2">
    <citation type="submission" date="2023-02" db="EMBL/GenBank/DDBJ databases">
        <authorList>
            <person name="Swenson N.G."/>
            <person name="Wegrzyn J.L."/>
            <person name="Mcevoy S.L."/>
        </authorList>
    </citation>
    <scope>NUCLEOTIDE SEQUENCE</scope>
    <source>
        <strain evidence="5">91603</strain>
        <tissue evidence="5">Leaf</tissue>
    </source>
</reference>
<evidence type="ECO:0000256" key="2">
    <source>
        <dbReference type="ARBA" id="ARBA00023002"/>
    </source>
</evidence>
<dbReference type="PANTHER" id="PTHR10366">
    <property type="entry name" value="NAD DEPENDENT EPIMERASE/DEHYDRATASE"/>
    <property type="match status" value="1"/>
</dbReference>
<comment type="caution">
    <text evidence="5">The sequence shown here is derived from an EMBL/GenBank/DDBJ whole genome shotgun (WGS) entry which is preliminary data.</text>
</comment>
<keyword evidence="2" id="KW-0560">Oxidoreductase</keyword>
<dbReference type="Pfam" id="PF01370">
    <property type="entry name" value="Epimerase"/>
    <property type="match status" value="2"/>
</dbReference>